<evidence type="ECO:0000256" key="2">
    <source>
        <dbReference type="ARBA" id="ARBA00022845"/>
    </source>
</evidence>
<evidence type="ECO:0000256" key="4">
    <source>
        <dbReference type="ARBA" id="ARBA00023067"/>
    </source>
</evidence>
<evidence type="ECO:0000256" key="5">
    <source>
        <dbReference type="ARBA" id="ARBA00023125"/>
    </source>
</evidence>
<evidence type="ECO:0000256" key="1">
    <source>
        <dbReference type="ARBA" id="ARBA00018329"/>
    </source>
</evidence>
<dbReference type="Proteomes" id="UP000241436">
    <property type="component" value="Unassembled WGS sequence"/>
</dbReference>
<sequence length="93" mass="10056">MTKADIASIVAEKGLPKKQAMEAVEATLSILKDALMKEEKIQLVGFGSFQVRAKRARKGRNPQTGEPITISARKVLKFKPGKALHQAVNDIGG</sequence>
<dbReference type="PANTHER" id="PTHR33175:SF3">
    <property type="entry name" value="DNA-BINDING PROTEIN HU-BETA"/>
    <property type="match status" value="1"/>
</dbReference>
<dbReference type="AlphaFoldDB" id="A0A2T4TWK2"/>
<dbReference type="PANTHER" id="PTHR33175">
    <property type="entry name" value="DNA-BINDING PROTEIN HU"/>
    <property type="match status" value="1"/>
</dbReference>
<evidence type="ECO:0000256" key="8">
    <source>
        <dbReference type="RuleBase" id="RU003939"/>
    </source>
</evidence>
<dbReference type="GO" id="GO:0006417">
    <property type="term" value="P:regulation of translation"/>
    <property type="evidence" value="ECO:0007669"/>
    <property type="project" value="UniProtKB-KW"/>
</dbReference>
<dbReference type="OrthoDB" id="9799835at2"/>
<dbReference type="InterPro" id="IPR000119">
    <property type="entry name" value="Hist_DNA-bd"/>
</dbReference>
<evidence type="ECO:0000256" key="6">
    <source>
        <dbReference type="ARBA" id="ARBA00023163"/>
    </source>
</evidence>
<evidence type="ECO:0000256" key="7">
    <source>
        <dbReference type="ARBA" id="ARBA00023172"/>
    </source>
</evidence>
<dbReference type="SUPFAM" id="SSF47729">
    <property type="entry name" value="IHF-like DNA-binding proteins"/>
    <property type="match status" value="1"/>
</dbReference>
<comment type="caution">
    <text evidence="9">The sequence shown here is derived from an EMBL/GenBank/DDBJ whole genome shotgun (WGS) entry which is preliminary data.</text>
</comment>
<dbReference type="GO" id="GO:0006355">
    <property type="term" value="P:regulation of DNA-templated transcription"/>
    <property type="evidence" value="ECO:0007669"/>
    <property type="project" value="InterPro"/>
</dbReference>
<gene>
    <name evidence="9" type="ORF">CLG94_09385</name>
</gene>
<evidence type="ECO:0000313" key="9">
    <source>
        <dbReference type="EMBL" id="PTL35475.1"/>
    </source>
</evidence>
<proteinExistence type="inferred from homology"/>
<dbReference type="Gene3D" id="4.10.520.10">
    <property type="entry name" value="IHF-like DNA-binding proteins"/>
    <property type="match status" value="1"/>
</dbReference>
<reference evidence="9 10" key="1">
    <citation type="submission" date="2017-09" db="EMBL/GenBank/DDBJ databases">
        <title>Bloom of a denitrifying methanotroph, Candidatus Methylomirabilis limnetica, in a deep stratified lake.</title>
        <authorList>
            <person name="Graf J.S."/>
            <person name="Marchant H.K."/>
            <person name="Tienken D."/>
            <person name="Hach P.F."/>
            <person name="Brand A."/>
            <person name="Schubert C.J."/>
            <person name="Kuypers M.M."/>
            <person name="Milucka J."/>
        </authorList>
    </citation>
    <scope>NUCLEOTIDE SEQUENCE [LARGE SCALE GENOMIC DNA]</scope>
    <source>
        <strain evidence="9 10">Zug</strain>
    </source>
</reference>
<keyword evidence="3" id="KW-0805">Transcription regulation</keyword>
<dbReference type="InterPro" id="IPR010992">
    <property type="entry name" value="IHF-like_DNA-bd_dom_sf"/>
</dbReference>
<name>A0A2T4TWK2_9BACT</name>
<dbReference type="SMART" id="SM00411">
    <property type="entry name" value="BHL"/>
    <property type="match status" value="1"/>
</dbReference>
<protein>
    <recommendedName>
        <fullName evidence="1">Integration host factor subunit alpha</fullName>
    </recommendedName>
</protein>
<dbReference type="InterPro" id="IPR005684">
    <property type="entry name" value="IHF_alpha"/>
</dbReference>
<keyword evidence="5" id="KW-0238">DNA-binding</keyword>
<evidence type="ECO:0000256" key="3">
    <source>
        <dbReference type="ARBA" id="ARBA00023015"/>
    </source>
</evidence>
<accession>A0A2T4TWK2</accession>
<keyword evidence="6" id="KW-0804">Transcription</keyword>
<dbReference type="GO" id="GO:0005829">
    <property type="term" value="C:cytosol"/>
    <property type="evidence" value="ECO:0007669"/>
    <property type="project" value="TreeGrafter"/>
</dbReference>
<dbReference type="Pfam" id="PF00216">
    <property type="entry name" value="Bac_DNA_binding"/>
    <property type="match status" value="1"/>
</dbReference>
<dbReference type="EMBL" id="NVQC01000023">
    <property type="protein sequence ID" value="PTL35475.1"/>
    <property type="molecule type" value="Genomic_DNA"/>
</dbReference>
<reference evidence="10" key="2">
    <citation type="journal article" date="2018" name="Environ. Microbiol.">
        <title>Bloom of a denitrifying methanotroph, 'Candidatus Methylomirabilis limnetica', in a deep stratified lake.</title>
        <authorList>
            <person name="Graf J.S."/>
            <person name="Mayr M.J."/>
            <person name="Marchant H.K."/>
            <person name="Tienken D."/>
            <person name="Hach P.F."/>
            <person name="Brand A."/>
            <person name="Schubert C.J."/>
            <person name="Kuypers M.M."/>
            <person name="Milucka J."/>
        </authorList>
    </citation>
    <scope>NUCLEOTIDE SEQUENCE [LARGE SCALE GENOMIC DNA]</scope>
    <source>
        <strain evidence="10">Zug</strain>
    </source>
</reference>
<dbReference type="CDD" id="cd13835">
    <property type="entry name" value="IHF_A"/>
    <property type="match status" value="1"/>
</dbReference>
<evidence type="ECO:0000313" key="10">
    <source>
        <dbReference type="Proteomes" id="UP000241436"/>
    </source>
</evidence>
<comment type="similarity">
    <text evidence="8">Belongs to the bacterial histone-like protein family.</text>
</comment>
<dbReference type="GO" id="GO:0030261">
    <property type="term" value="P:chromosome condensation"/>
    <property type="evidence" value="ECO:0007669"/>
    <property type="project" value="UniProtKB-KW"/>
</dbReference>
<dbReference type="GO" id="GO:0006310">
    <property type="term" value="P:DNA recombination"/>
    <property type="evidence" value="ECO:0007669"/>
    <property type="project" value="UniProtKB-KW"/>
</dbReference>
<keyword evidence="4" id="KW-0226">DNA condensation</keyword>
<organism evidence="9 10">
    <name type="scientific">Candidatus Methylomirabilis limnetica</name>
    <dbReference type="NCBI Taxonomy" id="2033718"/>
    <lineage>
        <taxon>Bacteria</taxon>
        <taxon>Candidatus Methylomirabilota</taxon>
        <taxon>Candidatus Methylomirabilia</taxon>
        <taxon>Candidatus Methylomirabilales</taxon>
        <taxon>Candidatus Methylomirabilaceae</taxon>
        <taxon>Candidatus Methylomirabilis</taxon>
    </lineage>
</organism>
<dbReference type="GO" id="GO:0009893">
    <property type="term" value="P:positive regulation of metabolic process"/>
    <property type="evidence" value="ECO:0007669"/>
    <property type="project" value="UniProtKB-ARBA"/>
</dbReference>
<dbReference type="InterPro" id="IPR020816">
    <property type="entry name" value="Histone-like_DNA-bd_CS"/>
</dbReference>
<dbReference type="RefSeq" id="WP_107562952.1">
    <property type="nucleotide sequence ID" value="NZ_NVQC01000023.1"/>
</dbReference>
<dbReference type="PRINTS" id="PR01727">
    <property type="entry name" value="DNABINDINGHU"/>
</dbReference>
<keyword evidence="10" id="KW-1185">Reference proteome</keyword>
<dbReference type="GO" id="GO:0003677">
    <property type="term" value="F:DNA binding"/>
    <property type="evidence" value="ECO:0007669"/>
    <property type="project" value="UniProtKB-KW"/>
</dbReference>
<keyword evidence="2" id="KW-0810">Translation regulation</keyword>
<dbReference type="PROSITE" id="PS00045">
    <property type="entry name" value="HISTONE_LIKE"/>
    <property type="match status" value="1"/>
</dbReference>
<dbReference type="GO" id="GO:0030527">
    <property type="term" value="F:structural constituent of chromatin"/>
    <property type="evidence" value="ECO:0007669"/>
    <property type="project" value="InterPro"/>
</dbReference>
<keyword evidence="7" id="KW-0233">DNA recombination</keyword>